<organism evidence="1 2">
    <name type="scientific">Melastoma candidum</name>
    <dbReference type="NCBI Taxonomy" id="119954"/>
    <lineage>
        <taxon>Eukaryota</taxon>
        <taxon>Viridiplantae</taxon>
        <taxon>Streptophyta</taxon>
        <taxon>Embryophyta</taxon>
        <taxon>Tracheophyta</taxon>
        <taxon>Spermatophyta</taxon>
        <taxon>Magnoliopsida</taxon>
        <taxon>eudicotyledons</taxon>
        <taxon>Gunneridae</taxon>
        <taxon>Pentapetalae</taxon>
        <taxon>rosids</taxon>
        <taxon>malvids</taxon>
        <taxon>Myrtales</taxon>
        <taxon>Melastomataceae</taxon>
        <taxon>Melastomatoideae</taxon>
        <taxon>Melastomateae</taxon>
        <taxon>Melastoma</taxon>
    </lineage>
</organism>
<protein>
    <submittedName>
        <fullName evidence="1">Uncharacterized protein</fullName>
    </submittedName>
</protein>
<sequence>METEVEIKATAEQFYEVFRARPHHLPTICSDIHTGEVKDGEWHVHGSSIHWTYHFGGKTEIYRNKAEYDDANMKVTYAGFEGDVFKRYKVYKAIWQCIPKSGGEGGIVKVAIDYEKLNEDVLSPDDYLAMLVGFTRDIDAHLSMA</sequence>
<proteinExistence type="predicted"/>
<comment type="caution">
    <text evidence="1">The sequence shown here is derived from an EMBL/GenBank/DDBJ whole genome shotgun (WGS) entry which is preliminary data.</text>
</comment>
<accession>A0ACB9QQY5</accession>
<name>A0ACB9QQY5_9MYRT</name>
<evidence type="ECO:0000313" key="1">
    <source>
        <dbReference type="EMBL" id="KAI4369073.1"/>
    </source>
</evidence>
<gene>
    <name evidence="1" type="ORF">MLD38_017562</name>
</gene>
<evidence type="ECO:0000313" key="2">
    <source>
        <dbReference type="Proteomes" id="UP001057402"/>
    </source>
</evidence>
<dbReference type="Proteomes" id="UP001057402">
    <property type="component" value="Chromosome 5"/>
</dbReference>
<keyword evidence="2" id="KW-1185">Reference proteome</keyword>
<dbReference type="EMBL" id="CM042884">
    <property type="protein sequence ID" value="KAI4369073.1"/>
    <property type="molecule type" value="Genomic_DNA"/>
</dbReference>
<reference evidence="2" key="1">
    <citation type="journal article" date="2023" name="Front. Plant Sci.">
        <title>Chromosomal-level genome assembly of Melastoma candidum provides insights into trichome evolution.</title>
        <authorList>
            <person name="Zhong Y."/>
            <person name="Wu W."/>
            <person name="Sun C."/>
            <person name="Zou P."/>
            <person name="Liu Y."/>
            <person name="Dai S."/>
            <person name="Zhou R."/>
        </authorList>
    </citation>
    <scope>NUCLEOTIDE SEQUENCE [LARGE SCALE GENOMIC DNA]</scope>
</reference>